<dbReference type="SUPFAM" id="SSF109604">
    <property type="entry name" value="HD-domain/PDEase-like"/>
    <property type="match status" value="1"/>
</dbReference>
<organism evidence="4 5">
    <name type="scientific">Desulfosporosinus fructosivorans</name>
    <dbReference type="NCBI Taxonomy" id="2018669"/>
    <lineage>
        <taxon>Bacteria</taxon>
        <taxon>Bacillati</taxon>
        <taxon>Bacillota</taxon>
        <taxon>Clostridia</taxon>
        <taxon>Eubacteriales</taxon>
        <taxon>Desulfitobacteriaceae</taxon>
        <taxon>Desulfosporosinus</taxon>
    </lineage>
</organism>
<dbReference type="NCBIfam" id="TIGR01353">
    <property type="entry name" value="dGTP_triPase"/>
    <property type="match status" value="1"/>
</dbReference>
<protein>
    <submittedName>
        <fullName evidence="4">Deoxyguanosinetriphosphate triphosphohydrolase</fullName>
    </submittedName>
</protein>
<gene>
    <name evidence="4" type="ORF">E4K67_15080</name>
</gene>
<evidence type="ECO:0000313" key="5">
    <source>
        <dbReference type="Proteomes" id="UP000298460"/>
    </source>
</evidence>
<dbReference type="GO" id="GO:0006203">
    <property type="term" value="P:dGTP catabolic process"/>
    <property type="evidence" value="ECO:0007669"/>
    <property type="project" value="TreeGrafter"/>
</dbReference>
<dbReference type="InterPro" id="IPR027432">
    <property type="entry name" value="dGTP_triphosphohydrolase_C"/>
</dbReference>
<dbReference type="SMART" id="SM00471">
    <property type="entry name" value="HDc"/>
    <property type="match status" value="1"/>
</dbReference>
<dbReference type="PANTHER" id="PTHR11373">
    <property type="entry name" value="DEOXYNUCLEOSIDE TRIPHOSPHATE TRIPHOSPHOHYDROLASE"/>
    <property type="match status" value="1"/>
</dbReference>
<feature type="compositionally biased region" description="Basic and acidic residues" evidence="2">
    <location>
        <begin position="9"/>
        <end position="27"/>
    </location>
</feature>
<comment type="caution">
    <text evidence="4">The sequence shown here is derived from an EMBL/GenBank/DDBJ whole genome shotgun (WGS) entry which is preliminary data.</text>
</comment>
<proteinExistence type="predicted"/>
<keyword evidence="5" id="KW-1185">Reference proteome</keyword>
<dbReference type="InterPro" id="IPR023293">
    <property type="entry name" value="dGTP_triP_hydro_central_sf"/>
</dbReference>
<evidence type="ECO:0000256" key="1">
    <source>
        <dbReference type="ARBA" id="ARBA00022801"/>
    </source>
</evidence>
<evidence type="ECO:0000313" key="4">
    <source>
        <dbReference type="EMBL" id="TGE37430.1"/>
    </source>
</evidence>
<accession>A0A4Z0R3Q8</accession>
<feature type="region of interest" description="Disordered" evidence="2">
    <location>
        <begin position="1"/>
        <end position="27"/>
    </location>
</feature>
<dbReference type="PANTHER" id="PTHR11373:SF32">
    <property type="entry name" value="DEOXYGUANOSINETRIPHOSPHATE TRIPHOSPHOHYDROLASE"/>
    <property type="match status" value="1"/>
</dbReference>
<dbReference type="GO" id="GO:0008832">
    <property type="term" value="F:dGTPase activity"/>
    <property type="evidence" value="ECO:0007669"/>
    <property type="project" value="TreeGrafter"/>
</dbReference>
<dbReference type="InterPro" id="IPR050135">
    <property type="entry name" value="dGTPase-like"/>
</dbReference>
<dbReference type="Gene3D" id="1.10.3410.10">
    <property type="entry name" value="putative deoxyguanosinetriphosphate triphosphohydrolase like domain"/>
    <property type="match status" value="1"/>
</dbReference>
<dbReference type="NCBIfam" id="NF002205">
    <property type="entry name" value="PRK01096.1"/>
    <property type="match status" value="1"/>
</dbReference>
<dbReference type="AlphaFoldDB" id="A0A4Z0R3Q8"/>
<keyword evidence="1 4" id="KW-0378">Hydrolase</keyword>
<dbReference type="Proteomes" id="UP000298460">
    <property type="component" value="Unassembled WGS sequence"/>
</dbReference>
<dbReference type="Gene3D" id="1.10.3210.10">
    <property type="entry name" value="Hypothetical protein af1432"/>
    <property type="match status" value="1"/>
</dbReference>
<feature type="domain" description="HD/PDEase" evidence="3">
    <location>
        <begin position="56"/>
        <end position="257"/>
    </location>
</feature>
<dbReference type="InterPro" id="IPR003607">
    <property type="entry name" value="HD/PDEase_dom"/>
</dbReference>
<dbReference type="EMBL" id="SPQQ01000005">
    <property type="protein sequence ID" value="TGE37430.1"/>
    <property type="molecule type" value="Genomic_DNA"/>
</dbReference>
<dbReference type="InterPro" id="IPR006261">
    <property type="entry name" value="dGTPase"/>
</dbReference>
<sequence>MMDWNNLLSEERKRTSSTHSDHRNGFEKDYDRIVPSSSLRRLQDKAQVFPLQKNDFVRTRLTHSLEVSALGRSFGNLIGKKLVEEGKVKIEDFSRKISALLATVCLVHDLGNPSFGHCGETIIQNWFKQWFSKDIFSTYKGIKTLTQEQKNDFIHFEGNAQALRILTRLQFLNDQNGVNFTYGTLASLLKYPHSSSEIDSTKGKSYSKFGYFQAEKKIVGKIKEATGIGEKRHPLTFLMEASDDIAYYAADIEDGVKKSIVRWDEEYKAIKEKLNKKYSKGFKFLDEQRDLAEINKVPDRDLVNVQNFRVWAQGEMFKACADTFMENYDAIMNGEFDKELLEASNANDIKIILEEIAVRLIYPCKEVLTLELVGHSVITGLLNMFIEALVTDEGKYKSKQVTGKYYHLISSNFKYIAKLDIDGKPNKTEQDLTLYDKLLLVTDFISGMTDSYAVDLYQTLSGVKLP</sequence>
<dbReference type="Gene3D" id="1.10.3550.10">
    <property type="entry name" value="eoxyguanosinetriphosphate triphosphohydrolase domain-like"/>
    <property type="match status" value="1"/>
</dbReference>
<evidence type="ECO:0000259" key="3">
    <source>
        <dbReference type="SMART" id="SM00471"/>
    </source>
</evidence>
<evidence type="ECO:0000256" key="2">
    <source>
        <dbReference type="SAM" id="MobiDB-lite"/>
    </source>
</evidence>
<reference evidence="4 5" key="1">
    <citation type="submission" date="2019-03" db="EMBL/GenBank/DDBJ databases">
        <title>Draft Genome Sequence of Desulfosporosinus fructosivorans Strain 63.6F, Isolated from Marine Sediment in the Baltic Sea.</title>
        <authorList>
            <person name="Hausmann B."/>
            <person name="Vandieken V."/>
            <person name="Pjevac P."/>
            <person name="Schreck K."/>
            <person name="Herbold C.W."/>
            <person name="Loy A."/>
        </authorList>
    </citation>
    <scope>NUCLEOTIDE SEQUENCE [LARGE SCALE GENOMIC DNA]</scope>
    <source>
        <strain evidence="4 5">63.6F</strain>
    </source>
</reference>
<name>A0A4Z0R3Q8_9FIRM</name>
<dbReference type="OrthoDB" id="9803619at2"/>